<comment type="caution">
    <text evidence="2">The sequence shown here is derived from an EMBL/GenBank/DDBJ whole genome shotgun (WGS) entry which is preliminary data.</text>
</comment>
<dbReference type="InterPro" id="IPR043130">
    <property type="entry name" value="CDP-OH_PTrfase_TM_dom"/>
</dbReference>
<dbReference type="InterPro" id="IPR000462">
    <property type="entry name" value="CDP-OH_P_trans"/>
</dbReference>
<dbReference type="GO" id="GO:0008654">
    <property type="term" value="P:phospholipid biosynthetic process"/>
    <property type="evidence" value="ECO:0007669"/>
    <property type="project" value="InterPro"/>
</dbReference>
<sequence>MRQLPPYLKETDAWSTVIFADPLGIPLARLLSYTPIHPNVVTVASLLPALACVYFFWRGDPLSLIWGALLFQFSWILDCTDGKLAKITGKQTKLGAKLDPVIDLVRKLFALLALSWGVYRQFGTTWLLWTTGGVLFHYGIHFFAHHTPPRLSQSKIPQVLPERHIIRRVGQLYTAYDEQFLILFIAPLLAWLVEHLPTYMICGASFLYGINALAIKIKMRRSR</sequence>
<keyword evidence="1" id="KW-0472">Membrane</keyword>
<keyword evidence="1" id="KW-0812">Transmembrane</keyword>
<evidence type="ECO:0000313" key="3">
    <source>
        <dbReference type="Proteomes" id="UP000317778"/>
    </source>
</evidence>
<keyword evidence="1" id="KW-1133">Transmembrane helix</keyword>
<dbReference type="GO" id="GO:0016020">
    <property type="term" value="C:membrane"/>
    <property type="evidence" value="ECO:0007669"/>
    <property type="project" value="InterPro"/>
</dbReference>
<dbReference type="Gene3D" id="1.20.120.1760">
    <property type="match status" value="1"/>
</dbReference>
<evidence type="ECO:0000313" key="2">
    <source>
        <dbReference type="EMBL" id="TKJ42084.1"/>
    </source>
</evidence>
<dbReference type="EMBL" id="NJBO01000011">
    <property type="protein sequence ID" value="TKJ42084.1"/>
    <property type="molecule type" value="Genomic_DNA"/>
</dbReference>
<proteinExistence type="predicted"/>
<reference evidence="2 3" key="1">
    <citation type="submission" date="2017-06" db="EMBL/GenBank/DDBJ databases">
        <title>Novel microbial phyla capable of carbon fixation and sulfur reduction in deep-sea sediments.</title>
        <authorList>
            <person name="Huang J."/>
            <person name="Baker B."/>
            <person name="Wang Y."/>
        </authorList>
    </citation>
    <scope>NUCLEOTIDE SEQUENCE [LARGE SCALE GENOMIC DNA]</scope>
    <source>
        <strain evidence="2">B3_TA06</strain>
    </source>
</reference>
<dbReference type="AlphaFoldDB" id="A0A532V4E7"/>
<protein>
    <recommendedName>
        <fullName evidence="4">CDP-alcohol phosphatidyltransferase</fullName>
    </recommendedName>
</protein>
<feature type="transmembrane region" description="Helical" evidence="1">
    <location>
        <begin position="125"/>
        <end position="144"/>
    </location>
</feature>
<feature type="transmembrane region" description="Helical" evidence="1">
    <location>
        <begin position="198"/>
        <end position="217"/>
    </location>
</feature>
<name>A0A532V4E7_UNCT6</name>
<dbReference type="Pfam" id="PF01066">
    <property type="entry name" value="CDP-OH_P_transf"/>
    <property type="match status" value="1"/>
</dbReference>
<dbReference type="Proteomes" id="UP000317778">
    <property type="component" value="Unassembled WGS sequence"/>
</dbReference>
<evidence type="ECO:0008006" key="4">
    <source>
        <dbReference type="Google" id="ProtNLM"/>
    </source>
</evidence>
<accession>A0A532V4E7</accession>
<feature type="transmembrane region" description="Helical" evidence="1">
    <location>
        <begin position="39"/>
        <end position="57"/>
    </location>
</feature>
<dbReference type="GO" id="GO:0016780">
    <property type="term" value="F:phosphotransferase activity, for other substituted phosphate groups"/>
    <property type="evidence" value="ECO:0007669"/>
    <property type="project" value="InterPro"/>
</dbReference>
<evidence type="ECO:0000256" key="1">
    <source>
        <dbReference type="SAM" id="Phobius"/>
    </source>
</evidence>
<organism evidence="2 3">
    <name type="scientific">candidate division TA06 bacterium B3_TA06</name>
    <dbReference type="NCBI Taxonomy" id="2012487"/>
    <lineage>
        <taxon>Bacteria</taxon>
        <taxon>Bacteria division TA06</taxon>
    </lineage>
</organism>
<gene>
    <name evidence="2" type="ORF">CEE36_07625</name>
</gene>